<dbReference type="AlphaFoldDB" id="A0A1M5L3W0"/>
<sequence length="99" mass="11006">MVLPEYQCVMRIWICAALASGFPSPPKGLWFRTVGVGNLKERGDRYAQCCGDPVKQVDGRIFLLTFETAEVSAVDTGIDCQFLLRELPENAQASKIPRD</sequence>
<protein>
    <submittedName>
        <fullName evidence="1">Uncharacterized protein</fullName>
    </submittedName>
</protein>
<gene>
    <name evidence="1" type="ORF">SAMN02745157_4485</name>
</gene>
<dbReference type="EMBL" id="FQUP01000006">
    <property type="protein sequence ID" value="SHG59625.1"/>
    <property type="molecule type" value="Genomic_DNA"/>
</dbReference>
<proteinExistence type="predicted"/>
<evidence type="ECO:0000313" key="1">
    <source>
        <dbReference type="EMBL" id="SHG59625.1"/>
    </source>
</evidence>
<reference evidence="1 2" key="1">
    <citation type="submission" date="2016-11" db="EMBL/GenBank/DDBJ databases">
        <authorList>
            <person name="Jaros S."/>
            <person name="Januszkiewicz K."/>
            <person name="Wedrychowicz H."/>
        </authorList>
    </citation>
    <scope>NUCLEOTIDE SEQUENCE [LARGE SCALE GENOMIC DNA]</scope>
    <source>
        <strain evidence="1 2">DSM 19436</strain>
    </source>
</reference>
<name>A0A1M5L3W0_9HYPH</name>
<organism evidence="1 2">
    <name type="scientific">Kaistia soli DSM 19436</name>
    <dbReference type="NCBI Taxonomy" id="1122133"/>
    <lineage>
        <taxon>Bacteria</taxon>
        <taxon>Pseudomonadati</taxon>
        <taxon>Pseudomonadota</taxon>
        <taxon>Alphaproteobacteria</taxon>
        <taxon>Hyphomicrobiales</taxon>
        <taxon>Kaistiaceae</taxon>
        <taxon>Kaistia</taxon>
    </lineage>
</organism>
<dbReference type="Proteomes" id="UP000184485">
    <property type="component" value="Unassembled WGS sequence"/>
</dbReference>
<accession>A0A1M5L3W0</accession>
<evidence type="ECO:0000313" key="2">
    <source>
        <dbReference type="Proteomes" id="UP000184485"/>
    </source>
</evidence>
<keyword evidence="2" id="KW-1185">Reference proteome</keyword>